<dbReference type="SUPFAM" id="SSF53850">
    <property type="entry name" value="Periplasmic binding protein-like II"/>
    <property type="match status" value="1"/>
</dbReference>
<accession>A0A9Q9BMZ0</accession>
<dbReference type="AlphaFoldDB" id="A0A9Q9BMZ0"/>
<evidence type="ECO:0000259" key="2">
    <source>
        <dbReference type="Pfam" id="PF12793"/>
    </source>
</evidence>
<dbReference type="InterPro" id="IPR039424">
    <property type="entry name" value="SBP_5"/>
</dbReference>
<dbReference type="InterPro" id="IPR000914">
    <property type="entry name" value="SBP_5_dom"/>
</dbReference>
<name>A0A9Q9BMZ0_9STAP</name>
<feature type="domain" description="Solute-binding protein family 5" evidence="1">
    <location>
        <begin position="179"/>
        <end position="297"/>
    </location>
</feature>
<dbReference type="PANTHER" id="PTHR30290">
    <property type="entry name" value="PERIPLASMIC BINDING COMPONENT OF ABC TRANSPORTER"/>
    <property type="match status" value="1"/>
</dbReference>
<sequence>MIDTRLLIVKRLLEQHEFEMNLFAEVLGLSGRQLSRLLKTWEDAGYIEYYPGQGRGNKCHLDFLIDIEKQLFFEIVNHDKTMTLAEINELLSLPWSITVVESLKERLMEQYFHPDDKPLEVTVMDYVPTIPVTLHPAYLKELGGIQICLQVFETLYRVDETGEIVYQLLRYDEWQDNILHLYLKKGILFSDGSLLTSEHVKYVLLILKEQSEYQYLYQSLLSIELFDDTHLTLTFVEPCNNIKYMMAETFSSIYKLEEGELLGTGPYYIHKHETTEMVLKANYYYKPINPDVKTIHYFARGHRTVDQSMSLMKAKGMTTQLCYAFNELLVFNPLADRLSLRQRRFIRHIILQAVSRLELPAALYTLSSAYEETTMEAPEFCHPVKILVDDMSINDIHFIAEIFSNHHIPAEYMKLTHELYLRTNLAHIDVDLIWMYEALHQSQPLLTINLLTQSKFKEWYQLLTTSKEFLSTIKNMSAKASRGYAAQLFEQWVEQAYVIPLYIRKRVIYFPDALKNFQCYHYGTFKYDRMIVTK</sequence>
<organism evidence="3 4">
    <name type="scientific">Macrococcus equipercicus</name>
    <dbReference type="NCBI Taxonomy" id="69967"/>
    <lineage>
        <taxon>Bacteria</taxon>
        <taxon>Bacillati</taxon>
        <taxon>Bacillota</taxon>
        <taxon>Bacilli</taxon>
        <taxon>Bacillales</taxon>
        <taxon>Staphylococcaceae</taxon>
        <taxon>Macrococcus</taxon>
    </lineage>
</organism>
<dbReference type="InterPro" id="IPR025370">
    <property type="entry name" value="SgrR_HTH_N"/>
</dbReference>
<dbReference type="Pfam" id="PF00496">
    <property type="entry name" value="SBP_bac_5"/>
    <property type="match status" value="1"/>
</dbReference>
<evidence type="ECO:0000313" key="3">
    <source>
        <dbReference type="EMBL" id="UTH13485.1"/>
    </source>
</evidence>
<reference evidence="3" key="1">
    <citation type="submission" date="2021-04" db="EMBL/GenBank/DDBJ databases">
        <title>Complete Genome Sequences of Macrococcus spp. from dog and cattle.</title>
        <authorList>
            <person name="Schwendener S."/>
            <person name="Perreten V."/>
        </authorList>
    </citation>
    <scope>NUCLEOTIDE SEQUENCE</scope>
    <source>
        <strain evidence="3">Epi0143-OL</strain>
    </source>
</reference>
<dbReference type="EMBL" id="CP073809">
    <property type="protein sequence ID" value="UTH13485.1"/>
    <property type="molecule type" value="Genomic_DNA"/>
</dbReference>
<dbReference type="Proteomes" id="UP001057381">
    <property type="component" value="Chromosome"/>
</dbReference>
<dbReference type="Gene3D" id="3.40.190.10">
    <property type="entry name" value="Periplasmic binding protein-like II"/>
    <property type="match status" value="1"/>
</dbReference>
<proteinExistence type="predicted"/>
<dbReference type="Pfam" id="PF12793">
    <property type="entry name" value="SgrR_N"/>
    <property type="match status" value="1"/>
</dbReference>
<gene>
    <name evidence="3" type="ORF">KFV11_09660</name>
</gene>
<dbReference type="SUPFAM" id="SSF46785">
    <property type="entry name" value="Winged helix' DNA-binding domain"/>
    <property type="match status" value="1"/>
</dbReference>
<feature type="domain" description="Transcriptional regulator SgrR N-terminal HTH" evidence="2">
    <location>
        <begin position="14"/>
        <end position="67"/>
    </location>
</feature>
<dbReference type="InterPro" id="IPR036390">
    <property type="entry name" value="WH_DNA-bd_sf"/>
</dbReference>
<protein>
    <submittedName>
        <fullName evidence="3">SgrR family transcriptional regulator</fullName>
    </submittedName>
</protein>
<dbReference type="GO" id="GO:0015833">
    <property type="term" value="P:peptide transport"/>
    <property type="evidence" value="ECO:0007669"/>
    <property type="project" value="TreeGrafter"/>
</dbReference>
<evidence type="ECO:0000259" key="1">
    <source>
        <dbReference type="Pfam" id="PF00496"/>
    </source>
</evidence>
<dbReference type="RefSeq" id="WP_254249820.1">
    <property type="nucleotide sequence ID" value="NZ_CP073809.1"/>
</dbReference>
<dbReference type="GO" id="GO:1904680">
    <property type="term" value="F:peptide transmembrane transporter activity"/>
    <property type="evidence" value="ECO:0007669"/>
    <property type="project" value="TreeGrafter"/>
</dbReference>
<dbReference type="KEGG" id="mequ:KFV11_09660"/>
<evidence type="ECO:0000313" key="4">
    <source>
        <dbReference type="Proteomes" id="UP001057381"/>
    </source>
</evidence>